<dbReference type="InterPro" id="IPR043519">
    <property type="entry name" value="NT_sf"/>
</dbReference>
<keyword evidence="3" id="KW-0808">Transferase</keyword>
<evidence type="ECO:0000256" key="6">
    <source>
        <dbReference type="ARBA" id="ARBA00022741"/>
    </source>
</evidence>
<keyword evidence="7" id="KW-0067">ATP-binding</keyword>
<keyword evidence="5" id="KW-0479">Metal-binding</keyword>
<gene>
    <name evidence="11" type="ORF">SAOR_09600</name>
</gene>
<organism evidence="11 12">
    <name type="scientific">Salinisphaera orenii MK-B5</name>
    <dbReference type="NCBI Taxonomy" id="856730"/>
    <lineage>
        <taxon>Bacteria</taxon>
        <taxon>Pseudomonadati</taxon>
        <taxon>Pseudomonadota</taxon>
        <taxon>Gammaproteobacteria</taxon>
        <taxon>Salinisphaerales</taxon>
        <taxon>Salinisphaeraceae</taxon>
        <taxon>Salinisphaera</taxon>
    </lineage>
</organism>
<dbReference type="Proteomes" id="UP000283993">
    <property type="component" value="Unassembled WGS sequence"/>
</dbReference>
<evidence type="ECO:0000256" key="7">
    <source>
        <dbReference type="ARBA" id="ARBA00022840"/>
    </source>
</evidence>
<evidence type="ECO:0000256" key="4">
    <source>
        <dbReference type="ARBA" id="ARBA00022695"/>
    </source>
</evidence>
<dbReference type="InterPro" id="IPR002934">
    <property type="entry name" value="Polymerase_NTP_transf_dom"/>
</dbReference>
<comment type="cofactor">
    <cofactor evidence="1">
        <name>Mg(2+)</name>
        <dbReference type="ChEBI" id="CHEBI:18420"/>
    </cofactor>
</comment>
<dbReference type="PANTHER" id="PTHR33571:SF12">
    <property type="entry name" value="BSL3053 PROTEIN"/>
    <property type="match status" value="1"/>
</dbReference>
<comment type="similarity">
    <text evidence="9">Belongs to the MntA antitoxin family.</text>
</comment>
<dbReference type="GO" id="GO:0005524">
    <property type="term" value="F:ATP binding"/>
    <property type="evidence" value="ECO:0007669"/>
    <property type="project" value="UniProtKB-KW"/>
</dbReference>
<keyword evidence="4" id="KW-0548">Nucleotidyltransferase</keyword>
<evidence type="ECO:0000256" key="8">
    <source>
        <dbReference type="ARBA" id="ARBA00022842"/>
    </source>
</evidence>
<protein>
    <submittedName>
        <fullName evidence="11">Toxin-antitoxin system toxin subunit</fullName>
    </submittedName>
</protein>
<keyword evidence="12" id="KW-1185">Reference proteome</keyword>
<keyword evidence="2" id="KW-1277">Toxin-antitoxin system</keyword>
<dbReference type="SUPFAM" id="SSF81301">
    <property type="entry name" value="Nucleotidyltransferase"/>
    <property type="match status" value="1"/>
</dbReference>
<comment type="caution">
    <text evidence="11">The sequence shown here is derived from an EMBL/GenBank/DDBJ whole genome shotgun (WGS) entry which is preliminary data.</text>
</comment>
<feature type="domain" description="Polymerase nucleotidyl transferase" evidence="10">
    <location>
        <begin position="3"/>
        <end position="86"/>
    </location>
</feature>
<keyword evidence="6" id="KW-0547">Nucleotide-binding</keyword>
<dbReference type="AlphaFoldDB" id="A0A423PN55"/>
<dbReference type="CDD" id="cd05403">
    <property type="entry name" value="NT_KNTase_like"/>
    <property type="match status" value="1"/>
</dbReference>
<keyword evidence="8" id="KW-0460">Magnesium</keyword>
<reference evidence="11 12" key="1">
    <citation type="submission" date="2013-10" db="EMBL/GenBank/DDBJ databases">
        <title>Salinisphaera orenii MK-B5 Genome Sequencing.</title>
        <authorList>
            <person name="Lai Q."/>
            <person name="Li C."/>
            <person name="Shao Z."/>
        </authorList>
    </citation>
    <scope>NUCLEOTIDE SEQUENCE [LARGE SCALE GENOMIC DNA]</scope>
    <source>
        <strain evidence="11 12">MK-B5</strain>
    </source>
</reference>
<evidence type="ECO:0000256" key="5">
    <source>
        <dbReference type="ARBA" id="ARBA00022723"/>
    </source>
</evidence>
<evidence type="ECO:0000313" key="12">
    <source>
        <dbReference type="Proteomes" id="UP000283993"/>
    </source>
</evidence>
<evidence type="ECO:0000256" key="9">
    <source>
        <dbReference type="ARBA" id="ARBA00038276"/>
    </source>
</evidence>
<dbReference type="InterPro" id="IPR052038">
    <property type="entry name" value="Type-VII_TA_antitoxin"/>
</dbReference>
<accession>A0A423PN55</accession>
<dbReference type="GO" id="GO:0046872">
    <property type="term" value="F:metal ion binding"/>
    <property type="evidence" value="ECO:0007669"/>
    <property type="project" value="UniProtKB-KW"/>
</dbReference>
<name>A0A423PN55_9GAMM</name>
<dbReference type="PANTHER" id="PTHR33571">
    <property type="entry name" value="SSL8005 PROTEIN"/>
    <property type="match status" value="1"/>
</dbReference>
<dbReference type="GO" id="GO:0016779">
    <property type="term" value="F:nucleotidyltransferase activity"/>
    <property type="evidence" value="ECO:0007669"/>
    <property type="project" value="UniProtKB-KW"/>
</dbReference>
<proteinExistence type="inferred from homology"/>
<dbReference type="Pfam" id="PF01909">
    <property type="entry name" value="NTP_transf_2"/>
    <property type="match status" value="1"/>
</dbReference>
<sequence>MVARRYGVARLELFGSAATQQFDPETSDLDFLVEFKSDDDPSGKFDAFFGLQNELSRLFDRPVDLVSTNAIKNPYFLKSIEKTRQAVYVA</sequence>
<evidence type="ECO:0000256" key="3">
    <source>
        <dbReference type="ARBA" id="ARBA00022679"/>
    </source>
</evidence>
<evidence type="ECO:0000313" key="11">
    <source>
        <dbReference type="EMBL" id="ROO27055.1"/>
    </source>
</evidence>
<dbReference type="Gene3D" id="3.30.460.10">
    <property type="entry name" value="Beta Polymerase, domain 2"/>
    <property type="match status" value="1"/>
</dbReference>
<evidence type="ECO:0000259" key="10">
    <source>
        <dbReference type="Pfam" id="PF01909"/>
    </source>
</evidence>
<evidence type="ECO:0000256" key="2">
    <source>
        <dbReference type="ARBA" id="ARBA00022649"/>
    </source>
</evidence>
<dbReference type="EMBL" id="AYKH01000016">
    <property type="protein sequence ID" value="ROO27055.1"/>
    <property type="molecule type" value="Genomic_DNA"/>
</dbReference>
<evidence type="ECO:0000256" key="1">
    <source>
        <dbReference type="ARBA" id="ARBA00001946"/>
    </source>
</evidence>